<dbReference type="GO" id="GO:0009432">
    <property type="term" value="P:SOS response"/>
    <property type="evidence" value="ECO:0007669"/>
    <property type="project" value="TreeGrafter"/>
</dbReference>
<comment type="function">
    <text evidence="15">Poorly processive, error-prone DNA polymerase involved in untargeted mutagenesis. Copies undamaged DNA at stalled replication forks, which arise in vivo from mismatched or misaligned primer ends. These misaligned primers can be extended by PolIV. Exhibits no 3'-5' exonuclease (proofreading) activity. May be involved in translesional synthesis, in conjunction with the beta clamp from PolIII.</text>
</comment>
<evidence type="ECO:0000256" key="11">
    <source>
        <dbReference type="ARBA" id="ARBA00022932"/>
    </source>
</evidence>
<evidence type="ECO:0000256" key="12">
    <source>
        <dbReference type="ARBA" id="ARBA00023125"/>
    </source>
</evidence>
<dbReference type="NCBIfam" id="NF002677">
    <property type="entry name" value="PRK02406.1"/>
    <property type="match status" value="1"/>
</dbReference>
<evidence type="ECO:0000256" key="15">
    <source>
        <dbReference type="HAMAP-Rule" id="MF_01113"/>
    </source>
</evidence>
<dbReference type="HAMAP" id="MF_01113">
    <property type="entry name" value="DNApol_IV"/>
    <property type="match status" value="1"/>
</dbReference>
<dbReference type="GO" id="GO:0003684">
    <property type="term" value="F:damaged DNA binding"/>
    <property type="evidence" value="ECO:0007669"/>
    <property type="project" value="InterPro"/>
</dbReference>
<dbReference type="RefSeq" id="WP_078923523.1">
    <property type="nucleotide sequence ID" value="NZ_FUYB01000018.1"/>
</dbReference>
<dbReference type="GO" id="GO:0000287">
    <property type="term" value="F:magnesium ion binding"/>
    <property type="evidence" value="ECO:0007669"/>
    <property type="project" value="UniProtKB-UniRule"/>
</dbReference>
<sequence>MADTELRKIIHIDMDCFYAAIEARDNPTLRGKAIAVGGSPDARGVVATCSYEARRFGVHSAMPMKTALRLCPELIRVPPRRAVYQAVSEQIQSIFTAYTELIEPLSLDEAYLDVSHARQYQGSATLIAKEIRSRIWQEQRLTASAGIAPNKFLAKVASDWHKPNGQFVIRPQAIAEFMLSLPVKKIPGVGRVTAERMAELGIQTCADLQAWSLAKLGTEFGRFGSRLYELARGIDQRPVSVDNSYKSISVEDTFATDLLDLAACYAELPALFHALEQRLAKAQASQRLVPKSLVVKLRFHDFVLTTAQTSTQVVAQPLFLPLIKQAWDRRQVPVRLLGVGVHFAEPWQPEQLSLGLKLF</sequence>
<evidence type="ECO:0000256" key="2">
    <source>
        <dbReference type="ARBA" id="ARBA00010945"/>
    </source>
</evidence>
<accession>A0A1T4XKL9</accession>
<evidence type="ECO:0000256" key="1">
    <source>
        <dbReference type="ARBA" id="ARBA00004496"/>
    </source>
</evidence>
<evidence type="ECO:0000313" key="18">
    <source>
        <dbReference type="Proteomes" id="UP000190460"/>
    </source>
</evidence>
<keyword evidence="8 15" id="KW-0479">Metal-binding</keyword>
<evidence type="ECO:0000256" key="14">
    <source>
        <dbReference type="ARBA" id="ARBA00049244"/>
    </source>
</evidence>
<dbReference type="PANTHER" id="PTHR11076:SF33">
    <property type="entry name" value="DNA POLYMERASE KAPPA"/>
    <property type="match status" value="1"/>
</dbReference>
<organism evidence="17 18">
    <name type="scientific">Thiothrix eikelboomii</name>
    <dbReference type="NCBI Taxonomy" id="92487"/>
    <lineage>
        <taxon>Bacteria</taxon>
        <taxon>Pseudomonadati</taxon>
        <taxon>Pseudomonadota</taxon>
        <taxon>Gammaproteobacteria</taxon>
        <taxon>Thiotrichales</taxon>
        <taxon>Thiotrichaceae</taxon>
        <taxon>Thiothrix</taxon>
    </lineage>
</organism>
<dbReference type="Gene3D" id="1.10.150.20">
    <property type="entry name" value="5' to 3' exonuclease, C-terminal subdomain"/>
    <property type="match status" value="1"/>
</dbReference>
<comment type="catalytic activity">
    <reaction evidence="14 15">
        <text>DNA(n) + a 2'-deoxyribonucleoside 5'-triphosphate = DNA(n+1) + diphosphate</text>
        <dbReference type="Rhea" id="RHEA:22508"/>
        <dbReference type="Rhea" id="RHEA-COMP:17339"/>
        <dbReference type="Rhea" id="RHEA-COMP:17340"/>
        <dbReference type="ChEBI" id="CHEBI:33019"/>
        <dbReference type="ChEBI" id="CHEBI:61560"/>
        <dbReference type="ChEBI" id="CHEBI:173112"/>
        <dbReference type="EC" id="2.7.7.7"/>
    </reaction>
</comment>
<dbReference type="InterPro" id="IPR050116">
    <property type="entry name" value="DNA_polymerase-Y"/>
</dbReference>
<feature type="site" description="Substrate discrimination" evidence="15">
    <location>
        <position position="18"/>
    </location>
</feature>
<evidence type="ECO:0000259" key="16">
    <source>
        <dbReference type="PROSITE" id="PS50173"/>
    </source>
</evidence>
<dbReference type="OrthoDB" id="9808813at2"/>
<dbReference type="Gene3D" id="3.30.70.270">
    <property type="match status" value="1"/>
</dbReference>
<feature type="binding site" evidence="15">
    <location>
        <position position="108"/>
    </location>
    <ligand>
        <name>Mg(2+)</name>
        <dbReference type="ChEBI" id="CHEBI:18420"/>
    </ligand>
</feature>
<keyword evidence="11 15" id="KW-0239">DNA-directed DNA polymerase</keyword>
<evidence type="ECO:0000256" key="5">
    <source>
        <dbReference type="ARBA" id="ARBA00022679"/>
    </source>
</evidence>
<dbReference type="InterPro" id="IPR001126">
    <property type="entry name" value="UmuC"/>
</dbReference>
<keyword evidence="13 15" id="KW-0234">DNA repair</keyword>
<dbReference type="SUPFAM" id="SSF100879">
    <property type="entry name" value="Lesion bypass DNA polymerase (Y-family), little finger domain"/>
    <property type="match status" value="1"/>
</dbReference>
<keyword evidence="12 15" id="KW-0238">DNA-binding</keyword>
<dbReference type="GO" id="GO:0006261">
    <property type="term" value="P:DNA-templated DNA replication"/>
    <property type="evidence" value="ECO:0007669"/>
    <property type="project" value="UniProtKB-UniRule"/>
</dbReference>
<dbReference type="InterPro" id="IPR017961">
    <property type="entry name" value="DNA_pol_Y-fam_little_finger"/>
</dbReference>
<dbReference type="InterPro" id="IPR043128">
    <property type="entry name" value="Rev_trsase/Diguanyl_cyclase"/>
</dbReference>
<dbReference type="Pfam" id="PF11799">
    <property type="entry name" value="IMS_C"/>
    <property type="match status" value="1"/>
</dbReference>
<proteinExistence type="inferred from homology"/>
<reference evidence="17 18" key="1">
    <citation type="submission" date="2017-02" db="EMBL/GenBank/DDBJ databases">
        <authorList>
            <person name="Peterson S.W."/>
        </authorList>
    </citation>
    <scope>NUCLEOTIDE SEQUENCE [LARGE SCALE GENOMIC DNA]</scope>
    <source>
        <strain evidence="17 18">ATCC 49788</strain>
    </source>
</reference>
<evidence type="ECO:0000256" key="6">
    <source>
        <dbReference type="ARBA" id="ARBA00022695"/>
    </source>
</evidence>
<keyword evidence="5 15" id="KW-0808">Transferase</keyword>
<evidence type="ECO:0000256" key="9">
    <source>
        <dbReference type="ARBA" id="ARBA00022763"/>
    </source>
</evidence>
<feature type="binding site" evidence="15">
    <location>
        <position position="13"/>
    </location>
    <ligand>
        <name>Mg(2+)</name>
        <dbReference type="ChEBI" id="CHEBI:18420"/>
    </ligand>
</feature>
<keyword evidence="10 15" id="KW-0460">Magnesium</keyword>
<dbReference type="GO" id="GO:0042276">
    <property type="term" value="P:error-prone translesion synthesis"/>
    <property type="evidence" value="ECO:0007669"/>
    <property type="project" value="TreeGrafter"/>
</dbReference>
<evidence type="ECO:0000256" key="13">
    <source>
        <dbReference type="ARBA" id="ARBA00023204"/>
    </source>
</evidence>
<keyword evidence="18" id="KW-1185">Reference proteome</keyword>
<evidence type="ECO:0000256" key="3">
    <source>
        <dbReference type="ARBA" id="ARBA00022457"/>
    </source>
</evidence>
<comment type="subcellular location">
    <subcellularLocation>
        <location evidence="1 15">Cytoplasm</location>
    </subcellularLocation>
</comment>
<dbReference type="InterPro" id="IPR053848">
    <property type="entry name" value="IMS_HHH_1"/>
</dbReference>
<dbReference type="InterPro" id="IPR022880">
    <property type="entry name" value="DNApol_IV"/>
</dbReference>
<dbReference type="InterPro" id="IPR036775">
    <property type="entry name" value="DNA_pol_Y-fam_lit_finger_sf"/>
</dbReference>
<dbReference type="PANTHER" id="PTHR11076">
    <property type="entry name" value="DNA REPAIR POLYMERASE UMUC / TRANSFERASE FAMILY MEMBER"/>
    <property type="match status" value="1"/>
</dbReference>
<feature type="domain" description="UmuC" evidence="16">
    <location>
        <begin position="9"/>
        <end position="190"/>
    </location>
</feature>
<keyword evidence="6 15" id="KW-0548">Nucleotidyltransferase</keyword>
<dbReference type="InterPro" id="IPR043502">
    <property type="entry name" value="DNA/RNA_pol_sf"/>
</dbReference>
<keyword evidence="9 15" id="KW-0227">DNA damage</keyword>
<dbReference type="Gene3D" id="3.30.1490.100">
    <property type="entry name" value="DNA polymerase, Y-family, little finger domain"/>
    <property type="match status" value="1"/>
</dbReference>
<evidence type="ECO:0000256" key="8">
    <source>
        <dbReference type="ARBA" id="ARBA00022723"/>
    </source>
</evidence>
<dbReference type="AlphaFoldDB" id="A0A1T4XKL9"/>
<dbReference type="CDD" id="cd03586">
    <property type="entry name" value="PolY_Pol_IV_kappa"/>
    <property type="match status" value="1"/>
</dbReference>
<keyword evidence="4 15" id="KW-0963">Cytoplasm</keyword>
<dbReference type="Proteomes" id="UP000190460">
    <property type="component" value="Unassembled WGS sequence"/>
</dbReference>
<comment type="subunit">
    <text evidence="15">Monomer.</text>
</comment>
<dbReference type="FunFam" id="3.40.1170.60:FF:000001">
    <property type="entry name" value="DNA polymerase IV"/>
    <property type="match status" value="1"/>
</dbReference>
<dbReference type="GO" id="GO:0006281">
    <property type="term" value="P:DNA repair"/>
    <property type="evidence" value="ECO:0007669"/>
    <property type="project" value="UniProtKB-UniRule"/>
</dbReference>
<evidence type="ECO:0000256" key="4">
    <source>
        <dbReference type="ARBA" id="ARBA00022490"/>
    </source>
</evidence>
<evidence type="ECO:0000256" key="10">
    <source>
        <dbReference type="ARBA" id="ARBA00022842"/>
    </source>
</evidence>
<dbReference type="EC" id="2.7.7.7" evidence="15"/>
<evidence type="ECO:0000313" key="17">
    <source>
        <dbReference type="EMBL" id="SKA89698.1"/>
    </source>
</evidence>
<protein>
    <recommendedName>
        <fullName evidence="15">DNA polymerase IV</fullName>
        <shortName evidence="15">Pol IV</shortName>
        <ecNumber evidence="15">2.7.7.7</ecNumber>
    </recommendedName>
</protein>
<dbReference type="PROSITE" id="PS50173">
    <property type="entry name" value="UMUC"/>
    <property type="match status" value="1"/>
</dbReference>
<comment type="similarity">
    <text evidence="2 15">Belongs to the DNA polymerase type-Y family.</text>
</comment>
<dbReference type="EMBL" id="FUYB01000018">
    <property type="protein sequence ID" value="SKA89698.1"/>
    <property type="molecule type" value="Genomic_DNA"/>
</dbReference>
<dbReference type="Pfam" id="PF00817">
    <property type="entry name" value="IMS"/>
    <property type="match status" value="1"/>
</dbReference>
<keyword evidence="7 15" id="KW-0235">DNA replication</keyword>
<dbReference type="SUPFAM" id="SSF56672">
    <property type="entry name" value="DNA/RNA polymerases"/>
    <property type="match status" value="1"/>
</dbReference>
<dbReference type="Gene3D" id="3.40.1170.60">
    <property type="match status" value="1"/>
</dbReference>
<dbReference type="GO" id="GO:0005829">
    <property type="term" value="C:cytosol"/>
    <property type="evidence" value="ECO:0007669"/>
    <property type="project" value="TreeGrafter"/>
</dbReference>
<feature type="active site" evidence="15">
    <location>
        <position position="109"/>
    </location>
</feature>
<dbReference type="Pfam" id="PF21999">
    <property type="entry name" value="IMS_HHH_1"/>
    <property type="match status" value="1"/>
</dbReference>
<gene>
    <name evidence="15" type="primary">dinB</name>
    <name evidence="17" type="ORF">SAMN02745130_03074</name>
</gene>
<comment type="cofactor">
    <cofactor evidence="15">
        <name>Mg(2+)</name>
        <dbReference type="ChEBI" id="CHEBI:18420"/>
    </cofactor>
    <text evidence="15">Binds 2 magnesium ions per subunit.</text>
</comment>
<dbReference type="STRING" id="92487.SAMN02745130_03074"/>
<dbReference type="FunFam" id="1.10.150.20:FF:000019">
    <property type="entry name" value="DNA polymerase IV"/>
    <property type="match status" value="1"/>
</dbReference>
<keyword evidence="3 15" id="KW-0515">Mutator protein</keyword>
<dbReference type="GO" id="GO:0003887">
    <property type="term" value="F:DNA-directed DNA polymerase activity"/>
    <property type="evidence" value="ECO:0007669"/>
    <property type="project" value="UniProtKB-UniRule"/>
</dbReference>
<name>A0A1T4XKL9_9GAMM</name>
<evidence type="ECO:0000256" key="7">
    <source>
        <dbReference type="ARBA" id="ARBA00022705"/>
    </source>
</evidence>